<organism evidence="2 3">
    <name type="scientific">Malassezia restricta (strain ATCC 96810 / NBRC 103918 / CBS 7877)</name>
    <name type="common">Seborrheic dermatitis infection agent</name>
    <dbReference type="NCBI Taxonomy" id="425264"/>
    <lineage>
        <taxon>Eukaryota</taxon>
        <taxon>Fungi</taxon>
        <taxon>Dikarya</taxon>
        <taxon>Basidiomycota</taxon>
        <taxon>Ustilaginomycotina</taxon>
        <taxon>Malasseziomycetes</taxon>
        <taxon>Malasseziales</taxon>
        <taxon>Malasseziaceae</taxon>
        <taxon>Malassezia</taxon>
    </lineage>
</organism>
<dbReference type="VEuPathDB" id="FungiDB:DNF11_2599"/>
<feature type="region of interest" description="Disordered" evidence="1">
    <location>
        <begin position="47"/>
        <end position="86"/>
    </location>
</feature>
<dbReference type="AlphaFoldDB" id="A0A3G2S8I3"/>
<evidence type="ECO:0000313" key="2">
    <source>
        <dbReference type="EMBL" id="AYO43549.1"/>
    </source>
</evidence>
<evidence type="ECO:0000256" key="1">
    <source>
        <dbReference type="SAM" id="MobiDB-lite"/>
    </source>
</evidence>
<reference evidence="2 3" key="1">
    <citation type="submission" date="2018-10" db="EMBL/GenBank/DDBJ databases">
        <title>Complete genome sequence of Malassezia restricta CBS 7877.</title>
        <authorList>
            <person name="Morand S.C."/>
            <person name="Bertignac M."/>
            <person name="Iltis A."/>
            <person name="Kolder I."/>
            <person name="Pirovano W."/>
            <person name="Jourdain R."/>
            <person name="Clavaud C."/>
        </authorList>
    </citation>
    <scope>NUCLEOTIDE SEQUENCE [LARGE SCALE GENOMIC DNA]</scope>
    <source>
        <strain evidence="2 3">CBS 7877</strain>
    </source>
</reference>
<accession>A0A3G2S8I3</accession>
<evidence type="ECO:0000313" key="3">
    <source>
        <dbReference type="Proteomes" id="UP000269793"/>
    </source>
</evidence>
<keyword evidence="3" id="KW-1185">Reference proteome</keyword>
<protein>
    <submittedName>
        <fullName evidence="2">Uncharacterized protein</fullName>
    </submittedName>
</protein>
<dbReference type="Proteomes" id="UP000269793">
    <property type="component" value="Chromosome IV"/>
</dbReference>
<dbReference type="EMBL" id="CP033151">
    <property type="protein sequence ID" value="AYO43549.1"/>
    <property type="molecule type" value="Genomic_DNA"/>
</dbReference>
<dbReference type="OrthoDB" id="3353747at2759"/>
<name>A0A3G2S8I3_MALR7</name>
<gene>
    <name evidence="2" type="ORF">DNF11_2599</name>
</gene>
<sequence>MDVQNRLQSMGWRIRSNVSRGYRHGGSSSGASALDTVQQVRQTSHQWGRTASVPHGALRGMAPPMPTGAADEAPSPFSLKRGTAEDDSDAVLADAFGDDDGCEMDALPVSEPMSCDVDVAHAPSERPMRPLPARQGLRVTQSMPPSAPAWRDLAAESHRDADAFRLIDFSAFATHADHF</sequence>
<proteinExistence type="predicted"/>